<evidence type="ECO:0000313" key="1">
    <source>
        <dbReference type="EMBL" id="KZV27201.1"/>
    </source>
</evidence>
<dbReference type="InterPro" id="IPR039923">
    <property type="entry name" value="Protodermal_1"/>
</dbReference>
<dbReference type="PANTHER" id="PTHR33210">
    <property type="entry name" value="PROTODERMAL FACTOR 1"/>
    <property type="match status" value="1"/>
</dbReference>
<accession>A0A2Z7AZ80</accession>
<feature type="non-terminal residue" evidence="1">
    <location>
        <position position="1"/>
    </location>
</feature>
<organism evidence="1 2">
    <name type="scientific">Dorcoceras hygrometricum</name>
    <dbReference type="NCBI Taxonomy" id="472368"/>
    <lineage>
        <taxon>Eukaryota</taxon>
        <taxon>Viridiplantae</taxon>
        <taxon>Streptophyta</taxon>
        <taxon>Embryophyta</taxon>
        <taxon>Tracheophyta</taxon>
        <taxon>Spermatophyta</taxon>
        <taxon>Magnoliopsida</taxon>
        <taxon>eudicotyledons</taxon>
        <taxon>Gunneridae</taxon>
        <taxon>Pentapetalae</taxon>
        <taxon>asterids</taxon>
        <taxon>lamiids</taxon>
        <taxon>Lamiales</taxon>
        <taxon>Gesneriaceae</taxon>
        <taxon>Didymocarpoideae</taxon>
        <taxon>Trichosporeae</taxon>
        <taxon>Loxocarpinae</taxon>
        <taxon>Dorcoceras</taxon>
    </lineage>
</organism>
<dbReference type="EMBL" id="KV010646">
    <property type="protein sequence ID" value="KZV27201.1"/>
    <property type="molecule type" value="Genomic_DNA"/>
</dbReference>
<proteinExistence type="predicted"/>
<protein>
    <submittedName>
        <fullName evidence="1">Uncharacterized protein</fullName>
    </submittedName>
</protein>
<dbReference type="OrthoDB" id="696797at2759"/>
<dbReference type="AlphaFoldDB" id="A0A2Z7AZ80"/>
<evidence type="ECO:0000313" key="2">
    <source>
        <dbReference type="Proteomes" id="UP000250235"/>
    </source>
</evidence>
<sequence>CRYWKTHPGLIFAVFGWWGTIGSAFNTPNIPGYSPNTSLLQALSNTRTDGYGDLYREGTAALLNSMAHSASYPYSTAQVRDGFTAALSSNSSAAAQAKLYKMANEGRVN</sequence>
<keyword evidence="2" id="KW-1185">Reference proteome</keyword>
<dbReference type="PANTHER" id="PTHR33210:SF18">
    <property type="entry name" value="PROTODERMAL FACTOR 1"/>
    <property type="match status" value="1"/>
</dbReference>
<name>A0A2Z7AZ80_9LAMI</name>
<gene>
    <name evidence="1" type="ORF">F511_04654</name>
</gene>
<reference evidence="1 2" key="1">
    <citation type="journal article" date="2015" name="Proc. Natl. Acad. Sci. U.S.A.">
        <title>The resurrection genome of Boea hygrometrica: A blueprint for survival of dehydration.</title>
        <authorList>
            <person name="Xiao L."/>
            <person name="Yang G."/>
            <person name="Zhang L."/>
            <person name="Yang X."/>
            <person name="Zhao S."/>
            <person name="Ji Z."/>
            <person name="Zhou Q."/>
            <person name="Hu M."/>
            <person name="Wang Y."/>
            <person name="Chen M."/>
            <person name="Xu Y."/>
            <person name="Jin H."/>
            <person name="Xiao X."/>
            <person name="Hu G."/>
            <person name="Bao F."/>
            <person name="Hu Y."/>
            <person name="Wan P."/>
            <person name="Li L."/>
            <person name="Deng X."/>
            <person name="Kuang T."/>
            <person name="Xiang C."/>
            <person name="Zhu J.K."/>
            <person name="Oliver M.J."/>
            <person name="He Y."/>
        </authorList>
    </citation>
    <scope>NUCLEOTIDE SEQUENCE [LARGE SCALE GENOMIC DNA]</scope>
    <source>
        <strain evidence="2">cv. XS01</strain>
    </source>
</reference>
<dbReference type="Proteomes" id="UP000250235">
    <property type="component" value="Unassembled WGS sequence"/>
</dbReference>